<sequence length="267" mass="28152">MNQTPETTGGAGPREPGETMTPDEAADHQVSGGDVGHTRLQVARPTGATYRPDTDEPLTAILIRHGVTPHTTSGAYSGGGVPGPSLSGHGRIQAAQAADLVHRIGRQIWPDVPRATSIVASPMIRTQETATAISRRLGRAVVTDPRLAEGDFGEWEGLTSDEIEERWPGQLRDWHETGTFAIPGGESIAQTGQRLAGAMDDLIASSLGKTVVVVSHAVALRSVIGTAFGAPASQWHRIRIAPASVSMIRYWADGTSEITAIGIPPEI</sequence>
<dbReference type="InterPro" id="IPR029033">
    <property type="entry name" value="His_PPase_superfam"/>
</dbReference>
<dbReference type="GO" id="GO:0005737">
    <property type="term" value="C:cytoplasm"/>
    <property type="evidence" value="ECO:0007669"/>
    <property type="project" value="TreeGrafter"/>
</dbReference>
<dbReference type="Pfam" id="PF00300">
    <property type="entry name" value="His_Phos_1"/>
    <property type="match status" value="1"/>
</dbReference>
<dbReference type="PANTHER" id="PTHR48100:SF62">
    <property type="entry name" value="GLUCOSYL-3-PHOSPHOGLYCERATE PHOSPHATASE"/>
    <property type="match status" value="1"/>
</dbReference>
<dbReference type="PANTHER" id="PTHR48100">
    <property type="entry name" value="BROAD-SPECIFICITY PHOSPHATASE YOR283W-RELATED"/>
    <property type="match status" value="1"/>
</dbReference>
<proteinExistence type="predicted"/>
<comment type="caution">
    <text evidence="2">The sequence shown here is derived from an EMBL/GenBank/DDBJ whole genome shotgun (WGS) entry which is preliminary data.</text>
</comment>
<evidence type="ECO:0000313" key="2">
    <source>
        <dbReference type="EMBL" id="NYS92517.1"/>
    </source>
</evidence>
<dbReference type="GO" id="GO:0016791">
    <property type="term" value="F:phosphatase activity"/>
    <property type="evidence" value="ECO:0007669"/>
    <property type="project" value="TreeGrafter"/>
</dbReference>
<protein>
    <submittedName>
        <fullName evidence="2">Histidine phosphatase family protein</fullName>
    </submittedName>
</protein>
<dbReference type="InterPro" id="IPR050275">
    <property type="entry name" value="PGM_Phosphatase"/>
</dbReference>
<evidence type="ECO:0000256" key="1">
    <source>
        <dbReference type="SAM" id="MobiDB-lite"/>
    </source>
</evidence>
<dbReference type="RefSeq" id="WP_179912366.1">
    <property type="nucleotide sequence ID" value="NZ_JACBYE010000004.1"/>
</dbReference>
<name>A0A853EQA4_9MICO</name>
<accession>A0A853EQA4</accession>
<dbReference type="SUPFAM" id="SSF53254">
    <property type="entry name" value="Phosphoglycerate mutase-like"/>
    <property type="match status" value="1"/>
</dbReference>
<feature type="region of interest" description="Disordered" evidence="1">
    <location>
        <begin position="1"/>
        <end position="38"/>
    </location>
</feature>
<dbReference type="EMBL" id="JACBYE010000004">
    <property type="protein sequence ID" value="NYS92517.1"/>
    <property type="molecule type" value="Genomic_DNA"/>
</dbReference>
<dbReference type="AlphaFoldDB" id="A0A853EQA4"/>
<dbReference type="CDD" id="cd07067">
    <property type="entry name" value="HP_PGM_like"/>
    <property type="match status" value="1"/>
</dbReference>
<evidence type="ECO:0000313" key="3">
    <source>
        <dbReference type="Proteomes" id="UP000561011"/>
    </source>
</evidence>
<dbReference type="Proteomes" id="UP000561011">
    <property type="component" value="Unassembled WGS sequence"/>
</dbReference>
<organism evidence="2 3">
    <name type="scientific">Sanguibacter inulinus</name>
    <dbReference type="NCBI Taxonomy" id="60922"/>
    <lineage>
        <taxon>Bacteria</taxon>
        <taxon>Bacillati</taxon>
        <taxon>Actinomycetota</taxon>
        <taxon>Actinomycetes</taxon>
        <taxon>Micrococcales</taxon>
        <taxon>Sanguibacteraceae</taxon>
        <taxon>Sanguibacter</taxon>
    </lineage>
</organism>
<keyword evidence="3" id="KW-1185">Reference proteome</keyword>
<reference evidence="2 3" key="1">
    <citation type="submission" date="2020-07" db="EMBL/GenBank/DDBJ databases">
        <title>MOT database genomes.</title>
        <authorList>
            <person name="Joseph S."/>
            <person name="Aduse-Opoku J."/>
            <person name="Hashim A."/>
            <person name="Wade W."/>
            <person name="Curtis M."/>
        </authorList>
    </citation>
    <scope>NUCLEOTIDE SEQUENCE [LARGE SCALE GENOMIC DNA]</scope>
    <source>
        <strain evidence="2 3">DSM 100099</strain>
    </source>
</reference>
<dbReference type="InterPro" id="IPR013078">
    <property type="entry name" value="His_Pase_superF_clade-1"/>
</dbReference>
<gene>
    <name evidence="2" type="ORF">HZZ10_03095</name>
</gene>
<dbReference type="SMART" id="SM00855">
    <property type="entry name" value="PGAM"/>
    <property type="match status" value="1"/>
</dbReference>
<dbReference type="Gene3D" id="3.40.50.1240">
    <property type="entry name" value="Phosphoglycerate mutase-like"/>
    <property type="match status" value="1"/>
</dbReference>